<evidence type="ECO:0008006" key="4">
    <source>
        <dbReference type="Google" id="ProtNLM"/>
    </source>
</evidence>
<feature type="transmembrane region" description="Helical" evidence="1">
    <location>
        <begin position="158"/>
        <end position="180"/>
    </location>
</feature>
<keyword evidence="1" id="KW-1133">Transmembrane helix</keyword>
<comment type="caution">
    <text evidence="2">The sequence shown here is derived from an EMBL/GenBank/DDBJ whole genome shotgun (WGS) entry which is preliminary data.</text>
</comment>
<organism evidence="2 3">
    <name type="scientific">Paenibacillus riograndensis</name>
    <dbReference type="NCBI Taxonomy" id="483937"/>
    <lineage>
        <taxon>Bacteria</taxon>
        <taxon>Bacillati</taxon>
        <taxon>Bacillota</taxon>
        <taxon>Bacilli</taxon>
        <taxon>Bacillales</taxon>
        <taxon>Paenibacillaceae</taxon>
        <taxon>Paenibacillus</taxon>
        <taxon>Paenibacillus sonchi group</taxon>
    </lineage>
</organism>
<proteinExistence type="predicted"/>
<dbReference type="InterPro" id="IPR009339">
    <property type="entry name" value="DUF998"/>
</dbReference>
<sequence length="226" mass="25141">MESTSQKVLQIGSILFSLAGVVYLLCEAISAYAWSNPSYQYAINYISDLGIPVVTQFMGRTINSPLYFVMNFGFFANGILFAIAYFMIMSALPTKRKMIGLAITVIYTIGIIMVGMFPGYDWWGEPFHGLGAMLAIVGGNLAILCGGLMSHRIIPQKWVSTLSVIFCIAGIISFALFLGINNNRYAAVFERMSVYTIMVWCIIFGLFVQVKSRRMNVLNDARNIKV</sequence>
<dbReference type="EMBL" id="LIRB01000145">
    <property type="protein sequence ID" value="KWX72135.1"/>
    <property type="molecule type" value="Genomic_DNA"/>
</dbReference>
<dbReference type="Proteomes" id="UP000070475">
    <property type="component" value="Unassembled WGS sequence"/>
</dbReference>
<feature type="transmembrane region" description="Helical" evidence="1">
    <location>
        <begin position="99"/>
        <end position="120"/>
    </location>
</feature>
<dbReference type="OrthoDB" id="2294590at2"/>
<dbReference type="PATRIC" id="fig|483937.3.peg.5193"/>
<feature type="transmembrane region" description="Helical" evidence="1">
    <location>
        <begin position="126"/>
        <end position="146"/>
    </location>
</feature>
<feature type="transmembrane region" description="Helical" evidence="1">
    <location>
        <begin position="192"/>
        <end position="210"/>
    </location>
</feature>
<dbReference type="AlphaFoldDB" id="A0A132TLC2"/>
<keyword evidence="3" id="KW-1185">Reference proteome</keyword>
<keyword evidence="1" id="KW-0812">Transmembrane</keyword>
<dbReference type="Pfam" id="PF06197">
    <property type="entry name" value="DUF998"/>
    <property type="match status" value="1"/>
</dbReference>
<protein>
    <recommendedName>
        <fullName evidence="4">DUF998 domain-containing protein</fullName>
    </recommendedName>
</protein>
<keyword evidence="1" id="KW-0472">Membrane</keyword>
<feature type="transmembrane region" description="Helical" evidence="1">
    <location>
        <begin position="66"/>
        <end position="87"/>
    </location>
</feature>
<name>A0A132TLC2_9BACL</name>
<dbReference type="RefSeq" id="WP_060862716.1">
    <property type="nucleotide sequence ID" value="NZ_LIRB01000145.1"/>
</dbReference>
<evidence type="ECO:0000256" key="1">
    <source>
        <dbReference type="SAM" id="Phobius"/>
    </source>
</evidence>
<reference evidence="2 3" key="1">
    <citation type="submission" date="2015-08" db="EMBL/GenBank/DDBJ databases">
        <title>Genomes of Paenibacillus riograndensis.</title>
        <authorList>
            <person name="Sant'Anna F.H."/>
            <person name="Souza R."/>
            <person name="Ambrosini A."/>
            <person name="Bach E."/>
            <person name="Fernandes G."/>
            <person name="Balsanelli E."/>
            <person name="Baura V.A."/>
            <person name="Pedrosa F.O."/>
            <person name="Souza E.M."/>
            <person name="Passaglia L."/>
        </authorList>
    </citation>
    <scope>NUCLEOTIDE SEQUENCE [LARGE SCALE GENOMIC DNA]</scope>
    <source>
        <strain evidence="2 3">CAS34</strain>
    </source>
</reference>
<evidence type="ECO:0000313" key="2">
    <source>
        <dbReference type="EMBL" id="KWX72135.1"/>
    </source>
</evidence>
<gene>
    <name evidence="2" type="ORF">AMQ84_25970</name>
</gene>
<feature type="transmembrane region" description="Helical" evidence="1">
    <location>
        <begin position="12"/>
        <end position="34"/>
    </location>
</feature>
<accession>A0A132TLC2</accession>
<evidence type="ECO:0000313" key="3">
    <source>
        <dbReference type="Proteomes" id="UP000070475"/>
    </source>
</evidence>